<accession>A0A427B471</accession>
<comment type="caution">
    <text evidence="2">The sequence shown here is derived from an EMBL/GenBank/DDBJ whole genome shotgun (WGS) entry which is preliminary data.</text>
</comment>
<dbReference type="Proteomes" id="UP000287651">
    <property type="component" value="Unassembled WGS sequence"/>
</dbReference>
<evidence type="ECO:0000256" key="1">
    <source>
        <dbReference type="SAM" id="MobiDB-lite"/>
    </source>
</evidence>
<protein>
    <submittedName>
        <fullName evidence="2">Uncharacterized protein</fullName>
    </submittedName>
</protein>
<dbReference type="AlphaFoldDB" id="A0A427B471"/>
<name>A0A427B471_ENSVE</name>
<dbReference type="EMBL" id="AMZH03000531">
    <property type="protein sequence ID" value="RRT83260.1"/>
    <property type="molecule type" value="Genomic_DNA"/>
</dbReference>
<sequence length="84" mass="9219">MDAANVRHGSRTPRWLGASEKEEPMAERIGRHGWLTTARVEMLLRLGSSERWRYWLATAGASAIAVAATGDRLAAAEVVGEEEQ</sequence>
<organism evidence="2 3">
    <name type="scientific">Ensete ventricosum</name>
    <name type="common">Abyssinian banana</name>
    <name type="synonym">Musa ensete</name>
    <dbReference type="NCBI Taxonomy" id="4639"/>
    <lineage>
        <taxon>Eukaryota</taxon>
        <taxon>Viridiplantae</taxon>
        <taxon>Streptophyta</taxon>
        <taxon>Embryophyta</taxon>
        <taxon>Tracheophyta</taxon>
        <taxon>Spermatophyta</taxon>
        <taxon>Magnoliopsida</taxon>
        <taxon>Liliopsida</taxon>
        <taxon>Zingiberales</taxon>
        <taxon>Musaceae</taxon>
        <taxon>Ensete</taxon>
    </lineage>
</organism>
<evidence type="ECO:0000313" key="3">
    <source>
        <dbReference type="Proteomes" id="UP000287651"/>
    </source>
</evidence>
<feature type="region of interest" description="Disordered" evidence="1">
    <location>
        <begin position="1"/>
        <end position="23"/>
    </location>
</feature>
<gene>
    <name evidence="2" type="ORF">B296_00005354</name>
</gene>
<proteinExistence type="predicted"/>
<reference evidence="2 3" key="1">
    <citation type="journal article" date="2014" name="Agronomy (Basel)">
        <title>A Draft Genome Sequence for Ensete ventricosum, the Drought-Tolerant Tree Against Hunger.</title>
        <authorList>
            <person name="Harrison J."/>
            <person name="Moore K.A."/>
            <person name="Paszkiewicz K."/>
            <person name="Jones T."/>
            <person name="Grant M."/>
            <person name="Ambacheew D."/>
            <person name="Muzemil S."/>
            <person name="Studholme D.J."/>
        </authorList>
    </citation>
    <scope>NUCLEOTIDE SEQUENCE [LARGE SCALE GENOMIC DNA]</scope>
</reference>
<evidence type="ECO:0000313" key="2">
    <source>
        <dbReference type="EMBL" id="RRT83260.1"/>
    </source>
</evidence>